<feature type="region of interest" description="Disordered" evidence="1">
    <location>
        <begin position="1"/>
        <end position="30"/>
    </location>
</feature>
<dbReference type="InterPro" id="IPR050336">
    <property type="entry name" value="Chromosome_partition/occlusion"/>
</dbReference>
<feature type="domain" description="ParB/Spo0J HTH" evidence="2">
    <location>
        <begin position="148"/>
        <end position="227"/>
    </location>
</feature>
<proteinExistence type="predicted"/>
<dbReference type="EMBL" id="OCNE01000028">
    <property type="protein sequence ID" value="SOD67101.1"/>
    <property type="molecule type" value="Genomic_DNA"/>
</dbReference>
<dbReference type="PANTHER" id="PTHR33375">
    <property type="entry name" value="CHROMOSOME-PARTITIONING PROTEIN PARB-RELATED"/>
    <property type="match status" value="1"/>
</dbReference>
<dbReference type="Proteomes" id="UP000219072">
    <property type="component" value="Unassembled WGS sequence"/>
</dbReference>
<dbReference type="Pfam" id="PF17762">
    <property type="entry name" value="HTH_ParB"/>
    <property type="match status" value="1"/>
</dbReference>
<dbReference type="GO" id="GO:0045881">
    <property type="term" value="P:positive regulation of sporulation resulting in formation of a cellular spore"/>
    <property type="evidence" value="ECO:0007669"/>
    <property type="project" value="TreeGrafter"/>
</dbReference>
<evidence type="ECO:0000313" key="4">
    <source>
        <dbReference type="Proteomes" id="UP000219072"/>
    </source>
</evidence>
<feature type="compositionally biased region" description="Low complexity" evidence="1">
    <location>
        <begin position="9"/>
        <end position="19"/>
    </location>
</feature>
<feature type="region of interest" description="Disordered" evidence="1">
    <location>
        <begin position="269"/>
        <end position="333"/>
    </location>
</feature>
<protein>
    <submittedName>
        <fullName evidence="3">Chromosome partitioning protein, ParB family</fullName>
    </submittedName>
</protein>
<dbReference type="GO" id="GO:0005694">
    <property type="term" value="C:chromosome"/>
    <property type="evidence" value="ECO:0007669"/>
    <property type="project" value="TreeGrafter"/>
</dbReference>
<accession>A0A286E887</accession>
<dbReference type="RefSeq" id="WP_097233910.1">
    <property type="nucleotide sequence ID" value="NZ_OCNE01000028.1"/>
</dbReference>
<dbReference type="GO" id="GO:0007059">
    <property type="term" value="P:chromosome segregation"/>
    <property type="evidence" value="ECO:0007669"/>
    <property type="project" value="TreeGrafter"/>
</dbReference>
<evidence type="ECO:0000256" key="1">
    <source>
        <dbReference type="SAM" id="MobiDB-lite"/>
    </source>
</evidence>
<dbReference type="OrthoDB" id="70307at2"/>
<sequence>MSSKADRLGSGSFGAAGRSARGRAKAVAQGDVPSYELVRLRLSEVAPTPLNPRRNFGSEQDLARFGEELRQAQLAACVAVTRQTYLRLWPDHEDQIGAAGHVLLNGERRYRGGLAAQLESLDFVVRDDLAGSREDFVDQLLAENLDREDFDVIERARGVQELVDACSADGARGARSRAAERLGRDRSWVTNQLALLTLPEELQVMLSSGKISERDGRALARVLKEQPALTSEDLLESLKQWKTAGAEERAQERAIVAAAQDEKRLPGDALGLLSADNKPGSPGQGLRKRADRAASASGGDEESPGQAPAGLLSADNKPSPPVPEEAGALPWKSPQAIADLVRRYMTAEDVQSLVKLLEE</sequence>
<dbReference type="PANTHER" id="PTHR33375:SF1">
    <property type="entry name" value="CHROMOSOME-PARTITIONING PROTEIN PARB-RELATED"/>
    <property type="match status" value="1"/>
</dbReference>
<reference evidence="3 4" key="1">
    <citation type="submission" date="2017-09" db="EMBL/GenBank/DDBJ databases">
        <authorList>
            <person name="Ehlers B."/>
            <person name="Leendertz F.H."/>
        </authorList>
    </citation>
    <scope>NUCLEOTIDE SEQUENCE [LARGE SCALE GENOMIC DNA]</scope>
    <source>
        <strain evidence="3 4">CGMCC 4.7095</strain>
    </source>
</reference>
<evidence type="ECO:0000313" key="3">
    <source>
        <dbReference type="EMBL" id="SOD67101.1"/>
    </source>
</evidence>
<dbReference type="AlphaFoldDB" id="A0A286E887"/>
<dbReference type="SUPFAM" id="SSF109709">
    <property type="entry name" value="KorB DNA-binding domain-like"/>
    <property type="match status" value="1"/>
</dbReference>
<keyword evidence="4" id="KW-1185">Reference proteome</keyword>
<gene>
    <name evidence="3" type="ORF">SAMN06297387_12867</name>
</gene>
<organism evidence="3 4">
    <name type="scientific">Streptomyces zhaozhouensis</name>
    <dbReference type="NCBI Taxonomy" id="1300267"/>
    <lineage>
        <taxon>Bacteria</taxon>
        <taxon>Bacillati</taxon>
        <taxon>Actinomycetota</taxon>
        <taxon>Actinomycetes</taxon>
        <taxon>Kitasatosporales</taxon>
        <taxon>Streptomycetaceae</taxon>
        <taxon>Streptomyces</taxon>
    </lineage>
</organism>
<evidence type="ECO:0000259" key="2">
    <source>
        <dbReference type="Pfam" id="PF17762"/>
    </source>
</evidence>
<name>A0A286E887_9ACTN</name>
<dbReference type="Gene3D" id="1.10.10.2830">
    <property type="match status" value="1"/>
</dbReference>
<dbReference type="InterPro" id="IPR041468">
    <property type="entry name" value="HTH_ParB/Spo0J"/>
</dbReference>